<gene>
    <name evidence="3" type="ORF">J2Z30_003402</name>
</gene>
<comment type="caution">
    <text evidence="3">The sequence shown here is derived from an EMBL/GenBank/DDBJ whole genome shotgun (WGS) entry which is preliminary data.</text>
</comment>
<protein>
    <recommendedName>
        <fullName evidence="5">DUF4243 domain-containing protein</fullName>
    </recommendedName>
</protein>
<name>A0ABS4MSZ2_9ACTN</name>
<evidence type="ECO:0000313" key="4">
    <source>
        <dbReference type="Proteomes" id="UP000756710"/>
    </source>
</evidence>
<feature type="compositionally biased region" description="Low complexity" evidence="2">
    <location>
        <begin position="211"/>
        <end position="229"/>
    </location>
</feature>
<keyword evidence="4" id="KW-1185">Reference proteome</keyword>
<accession>A0ABS4MSZ2</accession>
<dbReference type="InterPro" id="IPR025337">
    <property type="entry name" value="Questin_oxidase-like"/>
</dbReference>
<organism evidence="3 4">
    <name type="scientific">Streptomyces iranensis</name>
    <dbReference type="NCBI Taxonomy" id="576784"/>
    <lineage>
        <taxon>Bacteria</taxon>
        <taxon>Bacillati</taxon>
        <taxon>Actinomycetota</taxon>
        <taxon>Actinomycetes</taxon>
        <taxon>Kitasatosporales</taxon>
        <taxon>Streptomycetaceae</taxon>
        <taxon>Streptomyces</taxon>
        <taxon>Streptomyces violaceusniger group</taxon>
    </lineage>
</organism>
<dbReference type="RefSeq" id="WP_044571167.1">
    <property type="nucleotide sequence ID" value="NZ_BAABDR010000003.1"/>
</dbReference>
<proteinExistence type="predicted"/>
<dbReference type="GeneID" id="32464999"/>
<evidence type="ECO:0000256" key="1">
    <source>
        <dbReference type="ARBA" id="ARBA00023002"/>
    </source>
</evidence>
<keyword evidence="1" id="KW-0560">Oxidoreductase</keyword>
<evidence type="ECO:0000313" key="3">
    <source>
        <dbReference type="EMBL" id="MBP2062386.1"/>
    </source>
</evidence>
<sequence length="371" mass="39766">MTDDTSGTLDEALERLHASGPERHGWLSNHAPMAVEALVRHGQGRTVHRWLDRYREKLEEMPRSYAAITEGNWHEALGDPRRLADWPAYFDRELADHPWQDVLAVWWPRLLPGIAGGATHPVIRVGHAVRTLLDDPGTTAAPRTAELAHALGYWAARHAPLPPLRQQPGPASGSAADALAAVEPIADQSGGIRERLARLTAFPTWPPTAPQPSQTTDTGPDTGPGLGSLADQPEEARRRLTELVRAATHRYATHGHGEPIMLVHAATAPNAVLRALPALPRELWAPSLDAAWAASAAVTAVYAPREPLPADRLPSVDADGVTPEEVFAHAAAHGDEHAIKLTDTALDVARGTDPTALAAALHACAMIDPVL</sequence>
<evidence type="ECO:0008006" key="5">
    <source>
        <dbReference type="Google" id="ProtNLM"/>
    </source>
</evidence>
<dbReference type="EMBL" id="JAGGLR010000008">
    <property type="protein sequence ID" value="MBP2062386.1"/>
    <property type="molecule type" value="Genomic_DNA"/>
</dbReference>
<dbReference type="Proteomes" id="UP000756710">
    <property type="component" value="Unassembled WGS sequence"/>
</dbReference>
<evidence type="ECO:0000256" key="2">
    <source>
        <dbReference type="SAM" id="MobiDB-lite"/>
    </source>
</evidence>
<dbReference type="PANTHER" id="PTHR35870:SF1">
    <property type="entry name" value="PROTEIN, PUTATIVE (AFU_ORTHOLOGUE AFUA_5G03330)-RELATED"/>
    <property type="match status" value="1"/>
</dbReference>
<reference evidence="3 4" key="1">
    <citation type="submission" date="2021-03" db="EMBL/GenBank/DDBJ databases">
        <title>Genomic Encyclopedia of Type Strains, Phase IV (KMG-IV): sequencing the most valuable type-strain genomes for metagenomic binning, comparative biology and taxonomic classification.</title>
        <authorList>
            <person name="Goeker M."/>
        </authorList>
    </citation>
    <scope>NUCLEOTIDE SEQUENCE [LARGE SCALE GENOMIC DNA]</scope>
    <source>
        <strain evidence="3 4">DSM 41954</strain>
    </source>
</reference>
<dbReference type="PANTHER" id="PTHR35870">
    <property type="entry name" value="PROTEIN, PUTATIVE (AFU_ORTHOLOGUE AFUA_5G03330)-RELATED"/>
    <property type="match status" value="1"/>
</dbReference>
<feature type="region of interest" description="Disordered" evidence="2">
    <location>
        <begin position="203"/>
        <end position="236"/>
    </location>
</feature>
<dbReference type="Pfam" id="PF14027">
    <property type="entry name" value="Questin_oxidase"/>
    <property type="match status" value="1"/>
</dbReference>